<evidence type="ECO:0000313" key="3">
    <source>
        <dbReference type="Proteomes" id="UP000184287"/>
    </source>
</evidence>
<evidence type="ECO:0000313" key="2">
    <source>
        <dbReference type="EMBL" id="SHE84360.1"/>
    </source>
</evidence>
<name>A0A1M4WT34_9SPHI</name>
<dbReference type="SUPFAM" id="SSF51445">
    <property type="entry name" value="(Trans)glycosidases"/>
    <property type="match status" value="1"/>
</dbReference>
<feature type="signal peptide" evidence="1">
    <location>
        <begin position="1"/>
        <end position="19"/>
    </location>
</feature>
<dbReference type="InterPro" id="IPR017853">
    <property type="entry name" value="GH"/>
</dbReference>
<dbReference type="STRING" id="288992.SAMN04488522_1011374"/>
<keyword evidence="3" id="KW-1185">Reference proteome</keyword>
<dbReference type="EMBL" id="FQUQ01000001">
    <property type="protein sequence ID" value="SHE84360.1"/>
    <property type="molecule type" value="Genomic_DNA"/>
</dbReference>
<dbReference type="Proteomes" id="UP000184287">
    <property type="component" value="Unassembled WGS sequence"/>
</dbReference>
<dbReference type="Gene3D" id="3.20.20.80">
    <property type="entry name" value="Glycosidases"/>
    <property type="match status" value="1"/>
</dbReference>
<dbReference type="OrthoDB" id="177731at2"/>
<proteinExistence type="predicted"/>
<dbReference type="InterPro" id="IPR051923">
    <property type="entry name" value="Glycosyl_Hydrolase_39"/>
</dbReference>
<dbReference type="PROSITE" id="PS51257">
    <property type="entry name" value="PROKAR_LIPOPROTEIN"/>
    <property type="match status" value="1"/>
</dbReference>
<protein>
    <recommendedName>
        <fullName evidence="4">Glycosyl hydrolase catalytic core</fullName>
    </recommendedName>
</protein>
<organism evidence="2 3">
    <name type="scientific">Pedobacter caeni</name>
    <dbReference type="NCBI Taxonomy" id="288992"/>
    <lineage>
        <taxon>Bacteria</taxon>
        <taxon>Pseudomonadati</taxon>
        <taxon>Bacteroidota</taxon>
        <taxon>Sphingobacteriia</taxon>
        <taxon>Sphingobacteriales</taxon>
        <taxon>Sphingobacteriaceae</taxon>
        <taxon>Pedobacter</taxon>
    </lineage>
</organism>
<dbReference type="AlphaFoldDB" id="A0A1M4WT34"/>
<dbReference type="GO" id="GO:0004553">
    <property type="term" value="F:hydrolase activity, hydrolyzing O-glycosyl compounds"/>
    <property type="evidence" value="ECO:0007669"/>
    <property type="project" value="TreeGrafter"/>
</dbReference>
<dbReference type="PANTHER" id="PTHR12631:SF10">
    <property type="entry name" value="BETA-XYLOSIDASE-LIKE PROTEIN-RELATED"/>
    <property type="match status" value="1"/>
</dbReference>
<dbReference type="PANTHER" id="PTHR12631">
    <property type="entry name" value="ALPHA-L-IDURONIDASE"/>
    <property type="match status" value="1"/>
</dbReference>
<keyword evidence="1" id="KW-0732">Signal</keyword>
<evidence type="ECO:0000256" key="1">
    <source>
        <dbReference type="SAM" id="SignalP"/>
    </source>
</evidence>
<sequence>MKNLFTLPLYFLIVTSALIMGCHSDKVNHQTEIGEIVNDSIHEDGSHPPVSSKADTSSIAETLPVAAKSGAKMADLTGINAFEWDLLQNPKDPADGSRIYEPKMALAKSFGGVRHYIDWERLEHKPGQYTFNPTNGGGWYFDVMYERFKKEGIPVLSCFQNAPPWLSATYPAKERTFSNIPAPYGSDTEKPTSYLAQAKLGFQFAARYGANKNIDSGLVKVYKEPRWSTDLVNTVKIGLNYVRYVECGNEPDKWWLGKNSQQNGRQYAANLSAFYDGHKGTMGKNVGVKTADPSMKVVMGGIARPDIKFVREMIEWCKENRGYRPDGSVNLCFDVINFHMYSNDYTGWFAKFKSKKRGVAPETNDMGEIADGFVKLARELGHGMEVWTTETGYDLHPKSVQKVIAIGSKSLELTQADWILRTSLMYARHGLDRVFFYQMFDDKDAKLNAGETFGASGLVTLAKRRSAADYLLQVRKLMGEYRYSRTINEDPVVDVYQMGKKSMYILVVPDEKDRKEAYELNMNGAKTATIYYLKPGSDQMEVRQKKTQNGKLKILVSETPVFVQGS</sequence>
<evidence type="ECO:0008006" key="4">
    <source>
        <dbReference type="Google" id="ProtNLM"/>
    </source>
</evidence>
<accession>A0A1M4WT34</accession>
<gene>
    <name evidence="2" type="ORF">SAMN04488522_1011374</name>
</gene>
<feature type="chain" id="PRO_5012363944" description="Glycosyl hydrolase catalytic core" evidence="1">
    <location>
        <begin position="20"/>
        <end position="566"/>
    </location>
</feature>
<reference evidence="3" key="1">
    <citation type="submission" date="2016-11" db="EMBL/GenBank/DDBJ databases">
        <authorList>
            <person name="Varghese N."/>
            <person name="Submissions S."/>
        </authorList>
    </citation>
    <scope>NUCLEOTIDE SEQUENCE [LARGE SCALE GENOMIC DNA]</scope>
    <source>
        <strain evidence="3">DSM 16990</strain>
    </source>
</reference>
<dbReference type="RefSeq" id="WP_143166725.1">
    <property type="nucleotide sequence ID" value="NZ_FQUQ01000001.1"/>
</dbReference>